<dbReference type="AlphaFoldDB" id="A0A8J7U337"/>
<gene>
    <name evidence="3" type="ORF">J3U88_15955</name>
</gene>
<dbReference type="InterPro" id="IPR004401">
    <property type="entry name" value="YbaB/EbfC"/>
</dbReference>
<comment type="subunit">
    <text evidence="2">Homodimer.</text>
</comment>
<proteinExistence type="inferred from homology"/>
<evidence type="ECO:0000313" key="4">
    <source>
        <dbReference type="Proteomes" id="UP000664417"/>
    </source>
</evidence>
<dbReference type="NCBIfam" id="TIGR00103">
    <property type="entry name" value="DNA_YbaB_EbfC"/>
    <property type="match status" value="1"/>
</dbReference>
<dbReference type="GO" id="GO:0003677">
    <property type="term" value="F:DNA binding"/>
    <property type="evidence" value="ECO:0007669"/>
    <property type="project" value="UniProtKB-UniRule"/>
</dbReference>
<dbReference type="PANTHER" id="PTHR33449">
    <property type="entry name" value="NUCLEOID-ASSOCIATED PROTEIN YBAB"/>
    <property type="match status" value="1"/>
</dbReference>
<dbReference type="SUPFAM" id="SSF82607">
    <property type="entry name" value="YbaB-like"/>
    <property type="match status" value="1"/>
</dbReference>
<protein>
    <recommendedName>
        <fullName evidence="2">Nucleoid-associated protein J3U88_15955</fullName>
    </recommendedName>
</protein>
<comment type="caution">
    <text evidence="3">The sequence shown here is derived from an EMBL/GenBank/DDBJ whole genome shotgun (WGS) entry which is preliminary data.</text>
</comment>
<comment type="similarity">
    <text evidence="2">Belongs to the YbaB/EbfC family.</text>
</comment>
<dbReference type="Pfam" id="PF02575">
    <property type="entry name" value="YbaB_DNA_bd"/>
    <property type="match status" value="1"/>
</dbReference>
<reference evidence="3" key="1">
    <citation type="submission" date="2021-03" db="EMBL/GenBank/DDBJ databases">
        <authorList>
            <person name="Wang G."/>
        </authorList>
    </citation>
    <scope>NUCLEOTIDE SEQUENCE</scope>
    <source>
        <strain evidence="3">KCTC 12899</strain>
    </source>
</reference>
<sequence length="106" mass="11779">MFDMNQIQQMMGQAQQAQQEIKDRLAKMAIHGHAAGEMVKVTINGNKEVTKIEFAPNAPDDKEYLADLVLVALSDAYAQADERIKGQMGNMLGNIDLSQIANLFRK</sequence>
<dbReference type="Proteomes" id="UP000664417">
    <property type="component" value="Unassembled WGS sequence"/>
</dbReference>
<dbReference type="Gene3D" id="3.30.1310.10">
    <property type="entry name" value="Nucleoid-associated protein YbaB-like domain"/>
    <property type="match status" value="1"/>
</dbReference>
<dbReference type="EMBL" id="JAFREP010000015">
    <property type="protein sequence ID" value="MBO1319968.1"/>
    <property type="molecule type" value="Genomic_DNA"/>
</dbReference>
<evidence type="ECO:0000256" key="2">
    <source>
        <dbReference type="HAMAP-Rule" id="MF_00274"/>
    </source>
</evidence>
<organism evidence="3 4">
    <name type="scientific">Acanthopleuribacter pedis</name>
    <dbReference type="NCBI Taxonomy" id="442870"/>
    <lineage>
        <taxon>Bacteria</taxon>
        <taxon>Pseudomonadati</taxon>
        <taxon>Acidobacteriota</taxon>
        <taxon>Holophagae</taxon>
        <taxon>Acanthopleuribacterales</taxon>
        <taxon>Acanthopleuribacteraceae</taxon>
        <taxon>Acanthopleuribacter</taxon>
    </lineage>
</organism>
<evidence type="ECO:0000313" key="3">
    <source>
        <dbReference type="EMBL" id="MBO1319968.1"/>
    </source>
</evidence>
<dbReference type="HAMAP" id="MF_00274">
    <property type="entry name" value="DNA_YbaB_EbfC"/>
    <property type="match status" value="1"/>
</dbReference>
<keyword evidence="4" id="KW-1185">Reference proteome</keyword>
<evidence type="ECO:0000256" key="1">
    <source>
        <dbReference type="ARBA" id="ARBA00023125"/>
    </source>
</evidence>
<dbReference type="PIRSF" id="PIRSF004555">
    <property type="entry name" value="UCP004555"/>
    <property type="match status" value="1"/>
</dbReference>
<keyword evidence="1 2" id="KW-0238">DNA-binding</keyword>
<comment type="subcellular location">
    <subcellularLocation>
        <location evidence="2">Cytoplasm</location>
        <location evidence="2">Nucleoid</location>
    </subcellularLocation>
</comment>
<keyword evidence="2" id="KW-0963">Cytoplasm</keyword>
<dbReference type="InterPro" id="IPR036894">
    <property type="entry name" value="YbaB-like_sf"/>
</dbReference>
<dbReference type="PANTHER" id="PTHR33449:SF1">
    <property type="entry name" value="NUCLEOID-ASSOCIATED PROTEIN YBAB"/>
    <property type="match status" value="1"/>
</dbReference>
<name>A0A8J7U337_9BACT</name>
<dbReference type="GO" id="GO:0043590">
    <property type="term" value="C:bacterial nucleoid"/>
    <property type="evidence" value="ECO:0007669"/>
    <property type="project" value="UniProtKB-UniRule"/>
</dbReference>
<dbReference type="GO" id="GO:0005829">
    <property type="term" value="C:cytosol"/>
    <property type="evidence" value="ECO:0007669"/>
    <property type="project" value="TreeGrafter"/>
</dbReference>
<dbReference type="RefSeq" id="WP_207859923.1">
    <property type="nucleotide sequence ID" value="NZ_JAFREP010000015.1"/>
</dbReference>
<comment type="function">
    <text evidence="2">Binds to DNA and alters its conformation. May be involved in regulation of gene expression, nucleoid organization and DNA protection.</text>
</comment>
<accession>A0A8J7U337</accession>